<dbReference type="PANTHER" id="PTHR23113:SF99">
    <property type="entry name" value="RASGEF DOMAIN-CONTAINING PROTEIN"/>
    <property type="match status" value="1"/>
</dbReference>
<keyword evidence="5" id="KW-1185">Reference proteome</keyword>
<evidence type="ECO:0000259" key="3">
    <source>
        <dbReference type="SMART" id="SM00147"/>
    </source>
</evidence>
<dbReference type="InterPro" id="IPR023578">
    <property type="entry name" value="Ras_GEF_dom_sf"/>
</dbReference>
<proteinExistence type="predicted"/>
<dbReference type="EMBL" id="SSOP01000094">
    <property type="protein sequence ID" value="KAB5591676.1"/>
    <property type="molecule type" value="Genomic_DNA"/>
</dbReference>
<keyword evidence="1" id="KW-0344">Guanine-nucleotide releasing factor</keyword>
<evidence type="ECO:0000313" key="4">
    <source>
        <dbReference type="EMBL" id="KAB5591676.1"/>
    </source>
</evidence>
<dbReference type="InterPro" id="IPR001895">
    <property type="entry name" value="RASGEF_cat_dom"/>
</dbReference>
<evidence type="ECO:0000313" key="5">
    <source>
        <dbReference type="Proteomes" id="UP000383932"/>
    </source>
</evidence>
<name>A0A5N5QJP1_9AGAM</name>
<dbReference type="GO" id="GO:0007265">
    <property type="term" value="P:Ras protein signal transduction"/>
    <property type="evidence" value="ECO:0007669"/>
    <property type="project" value="TreeGrafter"/>
</dbReference>
<gene>
    <name evidence="4" type="ORF">CTheo_4884</name>
</gene>
<evidence type="ECO:0000256" key="2">
    <source>
        <dbReference type="SAM" id="MobiDB-lite"/>
    </source>
</evidence>
<feature type="region of interest" description="Disordered" evidence="2">
    <location>
        <begin position="1"/>
        <end position="21"/>
    </location>
</feature>
<dbReference type="OrthoDB" id="3268305at2759"/>
<dbReference type="Pfam" id="PF00617">
    <property type="entry name" value="RasGEF"/>
    <property type="match status" value="1"/>
</dbReference>
<dbReference type="Gene3D" id="1.10.840.10">
    <property type="entry name" value="Ras guanine-nucleotide exchange factors catalytic domain"/>
    <property type="match status" value="1"/>
</dbReference>
<dbReference type="PANTHER" id="PTHR23113">
    <property type="entry name" value="GUANINE NUCLEOTIDE EXCHANGE FACTOR"/>
    <property type="match status" value="1"/>
</dbReference>
<dbReference type="SMART" id="SM00147">
    <property type="entry name" value="RasGEF"/>
    <property type="match status" value="1"/>
</dbReference>
<comment type="caution">
    <text evidence="4">The sequence shown here is derived from an EMBL/GenBank/DDBJ whole genome shotgun (WGS) entry which is preliminary data.</text>
</comment>
<dbReference type="InterPro" id="IPR008937">
    <property type="entry name" value="Ras-like_GEF"/>
</dbReference>
<protein>
    <recommendedName>
        <fullName evidence="3">Ras-GEF domain-containing protein</fullName>
    </recommendedName>
</protein>
<dbReference type="AlphaFoldDB" id="A0A5N5QJP1"/>
<evidence type="ECO:0000256" key="1">
    <source>
        <dbReference type="ARBA" id="ARBA00022658"/>
    </source>
</evidence>
<dbReference type="GO" id="GO:0005886">
    <property type="term" value="C:plasma membrane"/>
    <property type="evidence" value="ECO:0007669"/>
    <property type="project" value="TreeGrafter"/>
</dbReference>
<dbReference type="GO" id="GO:0005085">
    <property type="term" value="F:guanyl-nucleotide exchange factor activity"/>
    <property type="evidence" value="ECO:0007669"/>
    <property type="project" value="UniProtKB-KW"/>
</dbReference>
<dbReference type="Proteomes" id="UP000383932">
    <property type="component" value="Unassembled WGS sequence"/>
</dbReference>
<sequence length="429" mass="48866">MGTDPTFLNKDRPDRSEQPGLELDELPTATQTEFIRQRADTFSQLQTTLSGTISDKKANNTAHLGIILSITHPDFEPTNDDFTSTLFYLQLFVDQETIWNCLTLRIIAIWVSRCRLPPYLLHEIETLAGILCNLVDAEDLANPARELWKELKSITIFRIYDRKSFAQRKPATRDLLDITPEFMAIILGHMEAEVRSRYLEPEIMALYASYCLGNQSGVDPDQVDALPFSDLVVIWVKSCVIFSNEVMERIKLVKHFVKVAQECHLHQNIATAISIIRALQELNIQALKITWKGVGEKTMKALRKLGSKCNDNPKSPSVNSHPHSIWPLILNCDLDMIVQLKALKEAPRAPSINTCRDITTRLCSRETLSAHRVIAKPFSRELSMCSQLILSSMDEACQQKHRLRDGTHLLKLQKDEANEFERTRADIIF</sequence>
<reference evidence="4 5" key="1">
    <citation type="journal article" date="2019" name="Fungal Biol. Biotechnol.">
        <title>Draft genome sequence of fastidious pathogen Ceratobasidium theobromae, which causes vascular-streak dieback in Theobroma cacao.</title>
        <authorList>
            <person name="Ali S.S."/>
            <person name="Asman A."/>
            <person name="Shao J."/>
            <person name="Firmansyah A.P."/>
            <person name="Susilo A.W."/>
            <person name="Rosmana A."/>
            <person name="McMahon P."/>
            <person name="Junaid M."/>
            <person name="Guest D."/>
            <person name="Kheng T.Y."/>
            <person name="Meinhardt L.W."/>
            <person name="Bailey B.A."/>
        </authorList>
    </citation>
    <scope>NUCLEOTIDE SEQUENCE [LARGE SCALE GENOMIC DNA]</scope>
    <source>
        <strain evidence="4 5">CT2</strain>
    </source>
</reference>
<dbReference type="InterPro" id="IPR036964">
    <property type="entry name" value="RASGEF_cat_dom_sf"/>
</dbReference>
<accession>A0A5N5QJP1</accession>
<organism evidence="4 5">
    <name type="scientific">Ceratobasidium theobromae</name>
    <dbReference type="NCBI Taxonomy" id="1582974"/>
    <lineage>
        <taxon>Eukaryota</taxon>
        <taxon>Fungi</taxon>
        <taxon>Dikarya</taxon>
        <taxon>Basidiomycota</taxon>
        <taxon>Agaricomycotina</taxon>
        <taxon>Agaricomycetes</taxon>
        <taxon>Cantharellales</taxon>
        <taxon>Ceratobasidiaceae</taxon>
        <taxon>Ceratobasidium</taxon>
    </lineage>
</organism>
<feature type="domain" description="Ras-GEF" evidence="3">
    <location>
        <begin position="175"/>
        <end position="418"/>
    </location>
</feature>
<dbReference type="SUPFAM" id="SSF48366">
    <property type="entry name" value="Ras GEF"/>
    <property type="match status" value="1"/>
</dbReference>